<dbReference type="OrthoDB" id="7572621at2"/>
<evidence type="ECO:0000313" key="3">
    <source>
        <dbReference type="EMBL" id="GAO40387.1"/>
    </source>
</evidence>
<keyword evidence="1" id="KW-0732">Signal</keyword>
<evidence type="ECO:0000256" key="1">
    <source>
        <dbReference type="SAM" id="SignalP"/>
    </source>
</evidence>
<dbReference type="AlphaFoldDB" id="A0A0E9MRK7"/>
<dbReference type="Proteomes" id="UP000033202">
    <property type="component" value="Unassembled WGS sequence"/>
</dbReference>
<evidence type="ECO:0000259" key="2">
    <source>
        <dbReference type="Pfam" id="PF07589"/>
    </source>
</evidence>
<keyword evidence="4" id="KW-1185">Reference proteome</keyword>
<gene>
    <name evidence="3" type="ORF">SCH01S_48_00450</name>
</gene>
<sequence>MKGTILTAALASLGALASAQPASAYVVSISGARQNVNPLAPLGVGRCGPGRSTVTIGPGNGSSTGTSNLGAFTSIQSHCITPPLPASYDSGIFTYDFGSGDTLVGTYSGAVALGMTPGVFHATENLVVSGGTGRFLNATGLIDTSGTLQFLNGNGVYSGTIAGRLEIPSVPEPAAWAMMIAGFGLAGAAARRRKLAFA</sequence>
<comment type="caution">
    <text evidence="3">The sequence shown here is derived from an EMBL/GenBank/DDBJ whole genome shotgun (WGS) entry which is preliminary data.</text>
</comment>
<dbReference type="RefSeq" id="WP_052733931.1">
    <property type="nucleotide sequence ID" value="NZ_BBWU01000048.1"/>
</dbReference>
<feature type="chain" id="PRO_5002429589" description="Ice-binding protein C-terminal domain-containing protein" evidence="1">
    <location>
        <begin position="25"/>
        <end position="198"/>
    </location>
</feature>
<dbReference type="InterPro" id="IPR013424">
    <property type="entry name" value="Ice-binding_C"/>
</dbReference>
<reference evidence="3 4" key="1">
    <citation type="submission" date="2015-04" db="EMBL/GenBank/DDBJ databases">
        <title>Whole genome shotgun sequence of Sphingomonas changbaiensis NBRC 104936.</title>
        <authorList>
            <person name="Katano-Makiyama Y."/>
            <person name="Hosoyama A."/>
            <person name="Hashimoto M."/>
            <person name="Noguchi M."/>
            <person name="Tsuchikane K."/>
            <person name="Ohji S."/>
            <person name="Yamazoe A."/>
            <person name="Ichikawa N."/>
            <person name="Kimura A."/>
            <person name="Fujita N."/>
        </authorList>
    </citation>
    <scope>NUCLEOTIDE SEQUENCE [LARGE SCALE GENOMIC DNA]</scope>
    <source>
        <strain evidence="3 4">NBRC 104936</strain>
    </source>
</reference>
<name>A0A0E9MRK7_9SPHN</name>
<dbReference type="EMBL" id="BBWU01000048">
    <property type="protein sequence ID" value="GAO40387.1"/>
    <property type="molecule type" value="Genomic_DNA"/>
</dbReference>
<evidence type="ECO:0000313" key="4">
    <source>
        <dbReference type="Proteomes" id="UP000033202"/>
    </source>
</evidence>
<protein>
    <recommendedName>
        <fullName evidence="2">Ice-binding protein C-terminal domain-containing protein</fullName>
    </recommendedName>
</protein>
<accession>A0A0E9MRK7</accession>
<dbReference type="Pfam" id="PF07589">
    <property type="entry name" value="PEP-CTERM"/>
    <property type="match status" value="1"/>
</dbReference>
<organism evidence="3 4">
    <name type="scientific">Sphingomonas changbaiensis NBRC 104936</name>
    <dbReference type="NCBI Taxonomy" id="1219043"/>
    <lineage>
        <taxon>Bacteria</taxon>
        <taxon>Pseudomonadati</taxon>
        <taxon>Pseudomonadota</taxon>
        <taxon>Alphaproteobacteria</taxon>
        <taxon>Sphingomonadales</taxon>
        <taxon>Sphingomonadaceae</taxon>
        <taxon>Sphingomonas</taxon>
    </lineage>
</organism>
<feature type="signal peptide" evidence="1">
    <location>
        <begin position="1"/>
        <end position="24"/>
    </location>
</feature>
<feature type="domain" description="Ice-binding protein C-terminal" evidence="2">
    <location>
        <begin position="169"/>
        <end position="193"/>
    </location>
</feature>
<proteinExistence type="predicted"/>
<dbReference type="NCBIfam" id="NF035944">
    <property type="entry name" value="PEPxxWA-CTERM"/>
    <property type="match status" value="1"/>
</dbReference>
<dbReference type="STRING" id="1219043.SCH01S_48_00450"/>
<dbReference type="NCBIfam" id="TIGR02595">
    <property type="entry name" value="PEP_CTERM"/>
    <property type="match status" value="1"/>
</dbReference>